<dbReference type="InterPro" id="IPR036291">
    <property type="entry name" value="NAD(P)-bd_dom_sf"/>
</dbReference>
<comment type="caution">
    <text evidence="2">The sequence shown here is derived from an EMBL/GenBank/DDBJ whole genome shotgun (WGS) entry which is preliminary data.</text>
</comment>
<dbReference type="Gene3D" id="3.40.50.720">
    <property type="entry name" value="NAD(P)-binding Rossmann-like Domain"/>
    <property type="match status" value="1"/>
</dbReference>
<keyword evidence="3" id="KW-1185">Reference proteome</keyword>
<dbReference type="AlphaFoldDB" id="A0A8J2QK84"/>
<accession>A0A8J2QK84</accession>
<dbReference type="SUPFAM" id="SSF51735">
    <property type="entry name" value="NAD(P)-binding Rossmann-fold domains"/>
    <property type="match status" value="1"/>
</dbReference>
<proteinExistence type="predicted"/>
<dbReference type="Pfam" id="PF13561">
    <property type="entry name" value="adh_short_C2"/>
    <property type="match status" value="1"/>
</dbReference>
<gene>
    <name evidence="2" type="ORF">DCHRY22_LOCUS5644</name>
</gene>
<protein>
    <submittedName>
        <fullName evidence="2">(African queen) hypothetical protein</fullName>
    </submittedName>
</protein>
<sequence length="256" mass="27393">MDFVDKVVIITGASSGIGKYCAMDFARHSAKLVLVGRNVNNLKETKDECERISGIGALTVVADITKEDDIDRIIKDTIEHYGKIDVLVNNAGRLVMAGVRDSITNYDKVSAVNVRGTYMLTQRAIPHLIETKGNIVNVSSVLSTNAIPSLTAYCMTKAAVDMLTKCAALELADKGVRVNSVNPGPIATELFRRAGLDEEANRHAYASMGAAMPLQKIATSDDVAKLVVFLASDYASSITGATHLIDCGLHLGKPVL</sequence>
<dbReference type="FunFam" id="3.40.50.720:FF:000084">
    <property type="entry name" value="Short-chain dehydrogenase reductase"/>
    <property type="match status" value="1"/>
</dbReference>
<keyword evidence="1" id="KW-0560">Oxidoreductase</keyword>
<organism evidence="2 3">
    <name type="scientific">Danaus chrysippus</name>
    <name type="common">African queen</name>
    <dbReference type="NCBI Taxonomy" id="151541"/>
    <lineage>
        <taxon>Eukaryota</taxon>
        <taxon>Metazoa</taxon>
        <taxon>Ecdysozoa</taxon>
        <taxon>Arthropoda</taxon>
        <taxon>Hexapoda</taxon>
        <taxon>Insecta</taxon>
        <taxon>Pterygota</taxon>
        <taxon>Neoptera</taxon>
        <taxon>Endopterygota</taxon>
        <taxon>Lepidoptera</taxon>
        <taxon>Glossata</taxon>
        <taxon>Ditrysia</taxon>
        <taxon>Papilionoidea</taxon>
        <taxon>Nymphalidae</taxon>
        <taxon>Danainae</taxon>
        <taxon>Danaini</taxon>
        <taxon>Danaina</taxon>
        <taxon>Danaus</taxon>
        <taxon>Anosia</taxon>
    </lineage>
</organism>
<name>A0A8J2QK84_9NEOP</name>
<evidence type="ECO:0000313" key="3">
    <source>
        <dbReference type="Proteomes" id="UP000789524"/>
    </source>
</evidence>
<dbReference type="PANTHER" id="PTHR43975:SF2">
    <property type="entry name" value="EG:BACR7A4.14 PROTEIN-RELATED"/>
    <property type="match status" value="1"/>
</dbReference>
<dbReference type="PRINTS" id="PR00081">
    <property type="entry name" value="GDHRDH"/>
</dbReference>
<dbReference type="PRINTS" id="PR00080">
    <property type="entry name" value="SDRFAMILY"/>
</dbReference>
<dbReference type="PROSITE" id="PS00061">
    <property type="entry name" value="ADH_SHORT"/>
    <property type="match status" value="1"/>
</dbReference>
<dbReference type="InterPro" id="IPR002347">
    <property type="entry name" value="SDR_fam"/>
</dbReference>
<dbReference type="OrthoDB" id="47007at2759"/>
<dbReference type="InterPro" id="IPR020904">
    <property type="entry name" value="Sc_DH/Rdtase_CS"/>
</dbReference>
<dbReference type="GO" id="GO:0016491">
    <property type="term" value="F:oxidoreductase activity"/>
    <property type="evidence" value="ECO:0007669"/>
    <property type="project" value="UniProtKB-KW"/>
</dbReference>
<evidence type="ECO:0000313" key="2">
    <source>
        <dbReference type="EMBL" id="CAG9564682.1"/>
    </source>
</evidence>
<dbReference type="EMBL" id="CAKASE010000051">
    <property type="protein sequence ID" value="CAG9564682.1"/>
    <property type="molecule type" value="Genomic_DNA"/>
</dbReference>
<reference evidence="2" key="1">
    <citation type="submission" date="2021-09" db="EMBL/GenBank/DDBJ databases">
        <authorList>
            <person name="Martin H S."/>
        </authorList>
    </citation>
    <scope>NUCLEOTIDE SEQUENCE</scope>
</reference>
<dbReference type="Proteomes" id="UP000789524">
    <property type="component" value="Unassembled WGS sequence"/>
</dbReference>
<dbReference type="PANTHER" id="PTHR43975">
    <property type="entry name" value="ZGC:101858"/>
    <property type="match status" value="1"/>
</dbReference>
<evidence type="ECO:0000256" key="1">
    <source>
        <dbReference type="ARBA" id="ARBA00023002"/>
    </source>
</evidence>